<feature type="domain" description="Chromo" evidence="4">
    <location>
        <begin position="1"/>
        <end position="30"/>
    </location>
</feature>
<feature type="non-terminal residue" evidence="5">
    <location>
        <position position="1"/>
    </location>
</feature>
<feature type="region of interest" description="Disordered" evidence="3">
    <location>
        <begin position="18"/>
        <end position="54"/>
    </location>
</feature>
<evidence type="ECO:0000256" key="1">
    <source>
        <dbReference type="ARBA" id="ARBA00004123"/>
    </source>
</evidence>
<dbReference type="InterPro" id="IPR051219">
    <property type="entry name" value="Heterochromatin_chromo-domain"/>
</dbReference>
<dbReference type="Proteomes" id="UP001529510">
    <property type="component" value="Unassembled WGS sequence"/>
</dbReference>
<feature type="compositionally biased region" description="Basic and acidic residues" evidence="3">
    <location>
        <begin position="23"/>
        <end position="54"/>
    </location>
</feature>
<evidence type="ECO:0000259" key="4">
    <source>
        <dbReference type="PROSITE" id="PS50013"/>
    </source>
</evidence>
<gene>
    <name evidence="5" type="ORF">M9458_006793</name>
</gene>
<organism evidence="5 6">
    <name type="scientific">Cirrhinus mrigala</name>
    <name type="common">Mrigala</name>
    <dbReference type="NCBI Taxonomy" id="683832"/>
    <lineage>
        <taxon>Eukaryota</taxon>
        <taxon>Metazoa</taxon>
        <taxon>Chordata</taxon>
        <taxon>Craniata</taxon>
        <taxon>Vertebrata</taxon>
        <taxon>Euteleostomi</taxon>
        <taxon>Actinopterygii</taxon>
        <taxon>Neopterygii</taxon>
        <taxon>Teleostei</taxon>
        <taxon>Ostariophysi</taxon>
        <taxon>Cypriniformes</taxon>
        <taxon>Cyprinidae</taxon>
        <taxon>Labeoninae</taxon>
        <taxon>Labeonini</taxon>
        <taxon>Cirrhinus</taxon>
    </lineage>
</organism>
<dbReference type="AlphaFoldDB" id="A0ABD0RIP5"/>
<evidence type="ECO:0000313" key="6">
    <source>
        <dbReference type="Proteomes" id="UP001529510"/>
    </source>
</evidence>
<keyword evidence="6" id="KW-1185">Reference proteome</keyword>
<dbReference type="GO" id="GO:0005634">
    <property type="term" value="C:nucleus"/>
    <property type="evidence" value="ECO:0007669"/>
    <property type="project" value="UniProtKB-SubCell"/>
</dbReference>
<dbReference type="SUPFAM" id="SSF54160">
    <property type="entry name" value="Chromo domain-like"/>
    <property type="match status" value="1"/>
</dbReference>
<feature type="non-terminal residue" evidence="5">
    <location>
        <position position="54"/>
    </location>
</feature>
<accession>A0ABD0RIP5</accession>
<comment type="subcellular location">
    <subcellularLocation>
        <location evidence="1">Nucleus</location>
    </subcellularLocation>
</comment>
<evidence type="ECO:0000313" key="5">
    <source>
        <dbReference type="EMBL" id="KAL0198253.1"/>
    </source>
</evidence>
<evidence type="ECO:0000256" key="2">
    <source>
        <dbReference type="ARBA" id="ARBA00023242"/>
    </source>
</evidence>
<dbReference type="EMBL" id="JAMKFB020000003">
    <property type="protein sequence ID" value="KAL0198253.1"/>
    <property type="molecule type" value="Genomic_DNA"/>
</dbReference>
<dbReference type="Gene3D" id="2.40.50.40">
    <property type="match status" value="1"/>
</dbReference>
<proteinExistence type="predicted"/>
<reference evidence="5 6" key="1">
    <citation type="submission" date="2024-05" db="EMBL/GenBank/DDBJ databases">
        <title>Genome sequencing and assembly of Indian major carp, Cirrhinus mrigala (Hamilton, 1822).</title>
        <authorList>
            <person name="Mohindra V."/>
            <person name="Chowdhury L.M."/>
            <person name="Lal K."/>
            <person name="Jena J.K."/>
        </authorList>
    </citation>
    <scope>NUCLEOTIDE SEQUENCE [LARGE SCALE GENOMIC DNA]</scope>
    <source>
        <strain evidence="5">CM1030</strain>
        <tissue evidence="5">Blood</tissue>
    </source>
</reference>
<dbReference type="PANTHER" id="PTHR22812">
    <property type="entry name" value="CHROMOBOX PROTEIN"/>
    <property type="match status" value="1"/>
</dbReference>
<dbReference type="InterPro" id="IPR000953">
    <property type="entry name" value="Chromo/chromo_shadow_dom"/>
</dbReference>
<comment type="caution">
    <text evidence="5">The sequence shown here is derived from an EMBL/GenBank/DDBJ whole genome shotgun (WGS) entry which is preliminary data.</text>
</comment>
<protein>
    <recommendedName>
        <fullName evidence="4">Chromo domain-containing protein</fullName>
    </recommendedName>
</protein>
<evidence type="ECO:0000256" key="3">
    <source>
        <dbReference type="SAM" id="MobiDB-lite"/>
    </source>
</evidence>
<dbReference type="PROSITE" id="PS50013">
    <property type="entry name" value="CHROMO_2"/>
    <property type="match status" value="1"/>
</dbReference>
<keyword evidence="2" id="KW-0539">Nucleus</keyword>
<sequence>NTWEPEDNLDCPDLIAEYLQKQKPVDKKDSTGKRKGESDTDGGEDSRPKKRKDE</sequence>
<dbReference type="InterPro" id="IPR016197">
    <property type="entry name" value="Chromo-like_dom_sf"/>
</dbReference>
<name>A0ABD0RIP5_CIRMR</name>